<evidence type="ECO:0000313" key="3">
    <source>
        <dbReference type="Proteomes" id="UP001165135"/>
    </source>
</evidence>
<feature type="transmembrane region" description="Helical" evidence="1">
    <location>
        <begin position="70"/>
        <end position="88"/>
    </location>
</feature>
<accession>A0A9W6RQN9</accession>
<name>A0A9W6RQN9_9ACTN</name>
<feature type="transmembrane region" description="Helical" evidence="1">
    <location>
        <begin position="179"/>
        <end position="199"/>
    </location>
</feature>
<feature type="transmembrane region" description="Helical" evidence="1">
    <location>
        <begin position="147"/>
        <end position="167"/>
    </location>
</feature>
<keyword evidence="1" id="KW-1133">Transmembrane helix</keyword>
<comment type="caution">
    <text evidence="2">The sequence shown here is derived from an EMBL/GenBank/DDBJ whole genome shotgun (WGS) entry which is preliminary data.</text>
</comment>
<dbReference type="EMBL" id="BSTJ01000009">
    <property type="protein sequence ID" value="GLY78402.1"/>
    <property type="molecule type" value="Genomic_DNA"/>
</dbReference>
<sequence length="356" mass="38140">MSILEDRYRRLLSWYPADHRREHEQEMLGVLLAGARPGQTRPSAADVYDLLRGAVRIHLRRAVGGSTTPGWAAATAIAGFVATLLLVAEGLRFAVNTPQAVSQFIEARAHRPFSLPHMLVQSFGTAPYWAVWLVIAVLAWRGARRPAACAASVLTGAQLLLVVYGTATTLWGAIFTETLVTTSLPLSLVATASLLASPGPRHGAELLGRRAVLGAAAAAAVLIALTTAPLSALFVPWPHTAPDARQADQRLQAFKHSSHVWNTLQLAALLTAFILLLVVLARTREGRRACALLAIPATPLITEWSELVGNGFLTDGPHLARLLLGGLAGFTVVMLGVRLAELSSERRTGDREQRPA</sequence>
<keyword evidence="1" id="KW-0472">Membrane</keyword>
<keyword evidence="1" id="KW-0812">Transmembrane</keyword>
<feature type="transmembrane region" description="Helical" evidence="1">
    <location>
        <begin position="292"/>
        <end position="313"/>
    </location>
</feature>
<gene>
    <name evidence="2" type="ORF">Airi01_066690</name>
</gene>
<dbReference type="Proteomes" id="UP001165135">
    <property type="component" value="Unassembled WGS sequence"/>
</dbReference>
<reference evidence="2" key="1">
    <citation type="submission" date="2023-03" db="EMBL/GenBank/DDBJ databases">
        <title>Actinoallomurus iriomotensis NBRC 103681.</title>
        <authorList>
            <person name="Ichikawa N."/>
            <person name="Sato H."/>
            <person name="Tonouchi N."/>
        </authorList>
    </citation>
    <scope>NUCLEOTIDE SEQUENCE</scope>
    <source>
        <strain evidence="2">NBRC 103681</strain>
    </source>
</reference>
<proteinExistence type="predicted"/>
<protein>
    <submittedName>
        <fullName evidence="2">Uncharacterized protein</fullName>
    </submittedName>
</protein>
<feature type="transmembrane region" description="Helical" evidence="1">
    <location>
        <begin position="260"/>
        <end position="280"/>
    </location>
</feature>
<evidence type="ECO:0000256" key="1">
    <source>
        <dbReference type="SAM" id="Phobius"/>
    </source>
</evidence>
<feature type="transmembrane region" description="Helical" evidence="1">
    <location>
        <begin position="319"/>
        <end position="337"/>
    </location>
</feature>
<dbReference type="AlphaFoldDB" id="A0A9W6RQN9"/>
<dbReference type="RefSeq" id="WP_285629191.1">
    <property type="nucleotide sequence ID" value="NZ_BSTJ01000009.1"/>
</dbReference>
<feature type="transmembrane region" description="Helical" evidence="1">
    <location>
        <begin position="211"/>
        <end position="235"/>
    </location>
</feature>
<organism evidence="2 3">
    <name type="scientific">Actinoallomurus iriomotensis</name>
    <dbReference type="NCBI Taxonomy" id="478107"/>
    <lineage>
        <taxon>Bacteria</taxon>
        <taxon>Bacillati</taxon>
        <taxon>Actinomycetota</taxon>
        <taxon>Actinomycetes</taxon>
        <taxon>Streptosporangiales</taxon>
        <taxon>Thermomonosporaceae</taxon>
        <taxon>Actinoallomurus</taxon>
    </lineage>
</organism>
<feature type="transmembrane region" description="Helical" evidence="1">
    <location>
        <begin position="118"/>
        <end position="140"/>
    </location>
</feature>
<evidence type="ECO:0000313" key="2">
    <source>
        <dbReference type="EMBL" id="GLY78402.1"/>
    </source>
</evidence>